<feature type="coiled-coil region" evidence="1">
    <location>
        <begin position="139"/>
        <end position="216"/>
    </location>
</feature>
<dbReference type="EMBL" id="JXKM01000002">
    <property type="protein sequence ID" value="OJG36983.1"/>
    <property type="molecule type" value="Genomic_DNA"/>
</dbReference>
<dbReference type="AlphaFoldDB" id="A0A1L8SYG7"/>
<organism evidence="3 4">
    <name type="scientific">Enterococcus devriesei</name>
    <dbReference type="NCBI Taxonomy" id="319970"/>
    <lineage>
        <taxon>Bacteria</taxon>
        <taxon>Bacillati</taxon>
        <taxon>Bacillota</taxon>
        <taxon>Bacilli</taxon>
        <taxon>Lactobacillales</taxon>
        <taxon>Enterococcaceae</taxon>
        <taxon>Enterococcus</taxon>
    </lineage>
</organism>
<gene>
    <name evidence="3" type="ORF">RV00_GL001428</name>
</gene>
<evidence type="ECO:0000313" key="3">
    <source>
        <dbReference type="EMBL" id="OJG36983.1"/>
    </source>
</evidence>
<keyword evidence="4" id="KW-1185">Reference proteome</keyword>
<evidence type="ECO:0000256" key="1">
    <source>
        <dbReference type="SAM" id="Coils"/>
    </source>
</evidence>
<dbReference type="OrthoDB" id="2191068at2"/>
<evidence type="ECO:0000313" key="4">
    <source>
        <dbReference type="Proteomes" id="UP000183700"/>
    </source>
</evidence>
<evidence type="ECO:0008006" key="5">
    <source>
        <dbReference type="Google" id="ProtNLM"/>
    </source>
</evidence>
<reference evidence="3 4" key="1">
    <citation type="submission" date="2014-12" db="EMBL/GenBank/DDBJ databases">
        <title>Draft genome sequences of 29 type strains of Enterococci.</title>
        <authorList>
            <person name="Zhong Z."/>
            <person name="Sun Z."/>
            <person name="Liu W."/>
            <person name="Zhang W."/>
            <person name="Zhang H."/>
        </authorList>
    </citation>
    <scope>NUCLEOTIDE SEQUENCE [LARGE SCALE GENOMIC DNA]</scope>
    <source>
        <strain evidence="3 4">DSM 22802</strain>
    </source>
</reference>
<comment type="caution">
    <text evidence="3">The sequence shown here is derived from an EMBL/GenBank/DDBJ whole genome shotgun (WGS) entry which is preliminary data.</text>
</comment>
<accession>A0A1L8SYG7</accession>
<dbReference type="Proteomes" id="UP000183700">
    <property type="component" value="Unassembled WGS sequence"/>
</dbReference>
<sequence length="282" mass="32467">METPEKKEEHQTDTSFDSVKESASGVLGGLMGQIKQLEEAMAAERMGDVYRIYWKELPASIQQSSNMNHEIDNYLTSKLDQEIQRAFPFMIMREVVSPVLMNYQIGSYYRDRTVLQVDATQPTIKILPEIRDQWKRVMAGDYKAQLAELQDQQDNFDAKTIAAQSELRDLDSKIAQEEKKKAELEETKTFMNRKKIEEEVEEVEARLKELKKQRSQWAPFVGDQLSGESQKIELANKMYGLALEQAIALKELRLINKRFGGLDEMDAALDQFIVDFLNKGAE</sequence>
<feature type="region of interest" description="Disordered" evidence="2">
    <location>
        <begin position="1"/>
        <end position="21"/>
    </location>
</feature>
<name>A0A1L8SYG7_9ENTE</name>
<evidence type="ECO:0000256" key="2">
    <source>
        <dbReference type="SAM" id="MobiDB-lite"/>
    </source>
</evidence>
<dbReference type="STRING" id="319970.RV00_GL001428"/>
<keyword evidence="1" id="KW-0175">Coiled coil</keyword>
<feature type="compositionally biased region" description="Basic and acidic residues" evidence="2">
    <location>
        <begin position="1"/>
        <end position="12"/>
    </location>
</feature>
<protein>
    <recommendedName>
        <fullName evidence="5">Viral A-type inclusion protein</fullName>
    </recommendedName>
</protein>
<proteinExistence type="predicted"/>
<dbReference type="RefSeq" id="WP_071861394.1">
    <property type="nucleotide sequence ID" value="NZ_CP151540.1"/>
</dbReference>